<dbReference type="EMBL" id="CP058905">
    <property type="protein sequence ID" value="QLK00133.1"/>
    <property type="molecule type" value="Genomic_DNA"/>
</dbReference>
<evidence type="ECO:0000256" key="1">
    <source>
        <dbReference type="SAM" id="Phobius"/>
    </source>
</evidence>
<reference evidence="2" key="1">
    <citation type="submission" date="2020-08" db="EMBL/GenBank/DDBJ databases">
        <title>A bifunctional nitrone conjugated secondary metabolite targeting the ribosome.</title>
        <authorList>
            <person name="Limbrick E.M."/>
            <person name="Graf M."/>
            <person name="Derewacz D.K."/>
            <person name="Nguyen F."/>
            <person name="Spraggins J.M."/>
            <person name="Wieland M."/>
            <person name="Ynigez-Gutierrez A.E."/>
            <person name="Reisman B.J."/>
            <person name="Zinshteyn B."/>
            <person name="McCulloch K."/>
            <person name="Iverson T.M."/>
            <person name="Green R."/>
            <person name="Wilson D.N."/>
            <person name="Bachmann B.O."/>
        </authorList>
    </citation>
    <scope>NUCLEOTIDE SEQUENCE</scope>
    <source>
        <strain evidence="2">Africana</strain>
    </source>
</reference>
<dbReference type="AlphaFoldDB" id="A0A7D5Y733"/>
<name>A0A7D5Y733_9ACTN</name>
<protein>
    <submittedName>
        <fullName evidence="2">Cell wall anchor protein</fullName>
    </submittedName>
</protein>
<organism evidence="2">
    <name type="scientific">Micromonospora carbonacea</name>
    <dbReference type="NCBI Taxonomy" id="47853"/>
    <lineage>
        <taxon>Bacteria</taxon>
        <taxon>Bacillati</taxon>
        <taxon>Actinomycetota</taxon>
        <taxon>Actinomycetes</taxon>
        <taxon>Micromonosporales</taxon>
        <taxon>Micromonosporaceae</taxon>
        <taxon>Micromonospora</taxon>
    </lineage>
</organism>
<feature type="transmembrane region" description="Helical" evidence="1">
    <location>
        <begin position="501"/>
        <end position="520"/>
    </location>
</feature>
<accession>A0A7D5Y733</accession>
<keyword evidence="1" id="KW-0472">Membrane</keyword>
<sequence>MRAWPHLVLFPRPEAPAMHPHPVRRGLAALVAPVAFVVVSTGAAVAAAPAEDVTLYANSVTVAPGGPQKWVSLRSLPDRPFGTYTVRVDRSEVAAFAEVEEGDDRGSCTTAGEILTCAMTDDGEDSSLLSLAVTARAGAAAGQRGTLAFTVTAPGVGTATYRSTVTTGEGVDLAAERQLPLDGKPGARVDVPLTVTNRGTKTVHGLVLYLSGSYGFTPSKRYENCEYTDLALDDSSFACTFDDSLAPGATVRVDPTFGGTIPADAWAPNLHYSFALWFTPADWEEFRAQYSPAEPLGSRGTDAALTLVSAGGAQRARALDQIDTNPVDNETRVTLTVAGDQRGDAAAQGATVTGAVGATVPLTVGYRNNGPARIGPSGQRGLNIATMVTLPEGVTAVTVSKSCVDPDEDEWKPGKPGARVYECSARGTIPRGERVTFDFTLRVDRAGSQTGTVKLHTFDGDGPVKDLDPGNDTAKITVKQAGGTGGGDGGSLPITGAPTGLIAGLGGLLVAAGAGGYLLARRRRTRFVA</sequence>
<keyword evidence="1" id="KW-1133">Transmembrane helix</keyword>
<keyword evidence="1" id="KW-0812">Transmembrane</keyword>
<gene>
    <name evidence="2" type="ORF">HZU44_08815</name>
</gene>
<evidence type="ECO:0000313" key="2">
    <source>
        <dbReference type="EMBL" id="QLK00133.1"/>
    </source>
</evidence>
<proteinExistence type="predicted"/>